<proteinExistence type="predicted"/>
<name>A0AAV2RTR5_MEGNR</name>
<organism evidence="1 2">
    <name type="scientific">Meganyctiphanes norvegica</name>
    <name type="common">Northern krill</name>
    <name type="synonym">Thysanopoda norvegica</name>
    <dbReference type="NCBI Taxonomy" id="48144"/>
    <lineage>
        <taxon>Eukaryota</taxon>
        <taxon>Metazoa</taxon>
        <taxon>Ecdysozoa</taxon>
        <taxon>Arthropoda</taxon>
        <taxon>Crustacea</taxon>
        <taxon>Multicrustacea</taxon>
        <taxon>Malacostraca</taxon>
        <taxon>Eumalacostraca</taxon>
        <taxon>Eucarida</taxon>
        <taxon>Euphausiacea</taxon>
        <taxon>Euphausiidae</taxon>
        <taxon>Meganyctiphanes</taxon>
    </lineage>
</organism>
<keyword evidence="2" id="KW-1185">Reference proteome</keyword>
<dbReference type="EMBL" id="CAXKWB010031729">
    <property type="protein sequence ID" value="CAL4140111.1"/>
    <property type="molecule type" value="Genomic_DNA"/>
</dbReference>
<evidence type="ECO:0000313" key="2">
    <source>
        <dbReference type="Proteomes" id="UP001497623"/>
    </source>
</evidence>
<reference evidence="1 2" key="1">
    <citation type="submission" date="2024-05" db="EMBL/GenBank/DDBJ databases">
        <authorList>
            <person name="Wallberg A."/>
        </authorList>
    </citation>
    <scope>NUCLEOTIDE SEQUENCE [LARGE SCALE GENOMIC DNA]</scope>
</reference>
<protein>
    <recommendedName>
        <fullName evidence="3">Transmembrane protein</fullName>
    </recommendedName>
</protein>
<evidence type="ECO:0008006" key="3">
    <source>
        <dbReference type="Google" id="ProtNLM"/>
    </source>
</evidence>
<comment type="caution">
    <text evidence="1">The sequence shown here is derived from an EMBL/GenBank/DDBJ whole genome shotgun (WGS) entry which is preliminary data.</text>
</comment>
<dbReference type="Proteomes" id="UP001497623">
    <property type="component" value="Unassembled WGS sequence"/>
</dbReference>
<gene>
    <name evidence="1" type="ORF">MNOR_LOCUS28572</name>
</gene>
<evidence type="ECO:0000313" key="1">
    <source>
        <dbReference type="EMBL" id="CAL4140111.1"/>
    </source>
</evidence>
<accession>A0AAV2RTR5</accession>
<sequence>MKQLYIKSHDFFKFINKCQGGMRMGLHGFYASNNFYRFICCGYSILKYALTQQNKCQLAKKYRLCSQSIFCINCSIWQHIVLCVFKEGKQCLLCYIFILGNNFKNSNSLS</sequence>
<dbReference type="AlphaFoldDB" id="A0AAV2RTR5"/>